<keyword evidence="4 5" id="KW-0472">Membrane</keyword>
<evidence type="ECO:0000256" key="1">
    <source>
        <dbReference type="ARBA" id="ARBA00004141"/>
    </source>
</evidence>
<evidence type="ECO:0000313" key="7">
    <source>
        <dbReference type="EMBL" id="MEN3323920.1"/>
    </source>
</evidence>
<feature type="transmembrane region" description="Helical" evidence="5">
    <location>
        <begin position="68"/>
        <end position="93"/>
    </location>
</feature>
<dbReference type="InterPro" id="IPR044880">
    <property type="entry name" value="NCX_ion-bd_dom_sf"/>
</dbReference>
<dbReference type="PANTHER" id="PTHR10846">
    <property type="entry name" value="SODIUM/POTASSIUM/CALCIUM EXCHANGER"/>
    <property type="match status" value="1"/>
</dbReference>
<sequence>MLFSAFFVLLGFVLLIKGADWLVNGASILAKRNNIPDLAIGLTIVAFGTSAPELIVNSVASYENHSDIVLGNIIGSNNFNLFMILGLVGFIFPITVQSSTVWKEIPISLFGTCILLILSNDFFLSESLKITRWDGFVLFSLFIGFLAYIYMQLSKVKPEEQTKYVQEISTLKIWAFILVGLTGLVLGGKLVVDNAISIATNLGISEKVIGLTIIAAGTSLPELITSVVAAVKKNSDIAIGNIIGSNIFNIFLILSMSAFVRPIQYSKAFNTDLYLLIAGTIFLFIAMFTGKIKKLDRWEAAILLITFIIYTSYLISNEV</sequence>
<evidence type="ECO:0000256" key="4">
    <source>
        <dbReference type="ARBA" id="ARBA00023136"/>
    </source>
</evidence>
<evidence type="ECO:0000313" key="8">
    <source>
        <dbReference type="Proteomes" id="UP001416393"/>
    </source>
</evidence>
<keyword evidence="8" id="KW-1185">Reference proteome</keyword>
<name>A0ABV0ADE1_9FLAO</name>
<dbReference type="Pfam" id="PF01699">
    <property type="entry name" value="Na_Ca_ex"/>
    <property type="match status" value="2"/>
</dbReference>
<feature type="transmembrane region" description="Helical" evidence="5">
    <location>
        <begin position="298"/>
        <end position="316"/>
    </location>
</feature>
<feature type="transmembrane region" description="Helical" evidence="5">
    <location>
        <begin position="173"/>
        <end position="196"/>
    </location>
</feature>
<feature type="domain" description="Sodium/calcium exchanger membrane region" evidence="6">
    <location>
        <begin position="4"/>
        <end position="150"/>
    </location>
</feature>
<evidence type="ECO:0000256" key="2">
    <source>
        <dbReference type="ARBA" id="ARBA00022692"/>
    </source>
</evidence>
<proteinExistence type="predicted"/>
<comment type="subcellular location">
    <subcellularLocation>
        <location evidence="1">Membrane</location>
        <topology evidence="1">Multi-pass membrane protein</topology>
    </subcellularLocation>
</comment>
<dbReference type="InterPro" id="IPR004481">
    <property type="entry name" value="K/Na/Ca-exchanger"/>
</dbReference>
<feature type="transmembrane region" description="Helical" evidence="5">
    <location>
        <begin position="237"/>
        <end position="260"/>
    </location>
</feature>
<keyword evidence="3 5" id="KW-1133">Transmembrane helix</keyword>
<organism evidence="7 8">
    <name type="scientific">Mariniflexile soesokkakense</name>
    <dbReference type="NCBI Taxonomy" id="1343160"/>
    <lineage>
        <taxon>Bacteria</taxon>
        <taxon>Pseudomonadati</taxon>
        <taxon>Bacteroidota</taxon>
        <taxon>Flavobacteriia</taxon>
        <taxon>Flavobacteriales</taxon>
        <taxon>Flavobacteriaceae</taxon>
        <taxon>Mariniflexile</taxon>
    </lineage>
</organism>
<dbReference type="EMBL" id="JAZHYP010000003">
    <property type="protein sequence ID" value="MEN3323920.1"/>
    <property type="molecule type" value="Genomic_DNA"/>
</dbReference>
<feature type="transmembrane region" description="Helical" evidence="5">
    <location>
        <begin position="105"/>
        <end position="124"/>
    </location>
</feature>
<dbReference type="NCBIfam" id="TIGR00367">
    <property type="entry name" value="calcium/sodium antiporter"/>
    <property type="match status" value="1"/>
</dbReference>
<keyword evidence="2 5" id="KW-0812">Transmembrane</keyword>
<gene>
    <name evidence="7" type="ORF">VP395_09285</name>
</gene>
<comment type="caution">
    <text evidence="7">The sequence shown here is derived from an EMBL/GenBank/DDBJ whole genome shotgun (WGS) entry which is preliminary data.</text>
</comment>
<protein>
    <submittedName>
        <fullName evidence="7">Calcium/sodium antiporter</fullName>
    </submittedName>
</protein>
<feature type="transmembrane region" description="Helical" evidence="5">
    <location>
        <begin position="272"/>
        <end position="292"/>
    </location>
</feature>
<feature type="transmembrane region" description="Helical" evidence="5">
    <location>
        <begin position="136"/>
        <end position="153"/>
    </location>
</feature>
<accession>A0ABV0ADE1</accession>
<feature type="transmembrane region" description="Helical" evidence="5">
    <location>
        <begin position="35"/>
        <end position="56"/>
    </location>
</feature>
<evidence type="ECO:0000256" key="3">
    <source>
        <dbReference type="ARBA" id="ARBA00022989"/>
    </source>
</evidence>
<dbReference type="RefSeq" id="WP_346241711.1">
    <property type="nucleotide sequence ID" value="NZ_JAZHYP010000003.1"/>
</dbReference>
<dbReference type="PANTHER" id="PTHR10846:SF8">
    <property type="entry name" value="INNER MEMBRANE PROTEIN YRBG"/>
    <property type="match status" value="1"/>
</dbReference>
<feature type="domain" description="Sodium/calcium exchanger membrane region" evidence="6">
    <location>
        <begin position="173"/>
        <end position="315"/>
    </location>
</feature>
<dbReference type="InterPro" id="IPR004837">
    <property type="entry name" value="NaCa_Exmemb"/>
</dbReference>
<reference evidence="7 8" key="1">
    <citation type="submission" date="2024-01" db="EMBL/GenBank/DDBJ databases">
        <title>Mariniflexile litorale sp. nov., isolated from the shallow sediments of the Sea of Japan.</title>
        <authorList>
            <person name="Romanenko L."/>
            <person name="Bystritskaya E."/>
            <person name="Isaeva M."/>
        </authorList>
    </citation>
    <scope>NUCLEOTIDE SEQUENCE [LARGE SCALE GENOMIC DNA]</scope>
    <source>
        <strain evidence="7 8">KCTC 32427</strain>
    </source>
</reference>
<dbReference type="Gene3D" id="1.20.1420.30">
    <property type="entry name" value="NCX, central ion-binding region"/>
    <property type="match status" value="2"/>
</dbReference>
<feature type="transmembrane region" description="Helical" evidence="5">
    <location>
        <begin position="208"/>
        <end position="231"/>
    </location>
</feature>
<evidence type="ECO:0000259" key="6">
    <source>
        <dbReference type="Pfam" id="PF01699"/>
    </source>
</evidence>
<evidence type="ECO:0000256" key="5">
    <source>
        <dbReference type="SAM" id="Phobius"/>
    </source>
</evidence>
<dbReference type="Proteomes" id="UP001416393">
    <property type="component" value="Unassembled WGS sequence"/>
</dbReference>